<proteinExistence type="predicted"/>
<keyword evidence="4" id="KW-0805">Transcription regulation</keyword>
<evidence type="ECO:0000256" key="6">
    <source>
        <dbReference type="ARBA" id="ARBA00023163"/>
    </source>
</evidence>
<dbReference type="eggNOG" id="ENOG502QSI8">
    <property type="taxonomic scope" value="Eukaryota"/>
</dbReference>
<dbReference type="GO" id="GO:0003677">
    <property type="term" value="F:DNA binding"/>
    <property type="evidence" value="ECO:0000318"/>
    <property type="project" value="GO_Central"/>
</dbReference>
<name>A0A061EHW9_THECC</name>
<evidence type="ECO:0000256" key="7">
    <source>
        <dbReference type="ARBA" id="ARBA00023242"/>
    </source>
</evidence>
<dbReference type="OMA" id="CENNNGH"/>
<dbReference type="Proteomes" id="UP000026915">
    <property type="component" value="Chromosome 2"/>
</dbReference>
<dbReference type="EMBL" id="CM001880">
    <property type="protein sequence ID" value="EOY01899.1"/>
    <property type="molecule type" value="Genomic_DNA"/>
</dbReference>
<keyword evidence="7 8" id="KW-0539">Nucleus</keyword>
<evidence type="ECO:0000259" key="10">
    <source>
        <dbReference type="PROSITE" id="PS50884"/>
    </source>
</evidence>
<dbReference type="Gramene" id="EOY01899">
    <property type="protein sequence ID" value="EOY01899"/>
    <property type="gene ID" value="TCM_011692"/>
</dbReference>
<dbReference type="HOGENOM" id="CLU_030533_1_0_1"/>
<evidence type="ECO:0000256" key="4">
    <source>
        <dbReference type="ARBA" id="ARBA00023015"/>
    </source>
</evidence>
<feature type="region of interest" description="Disordered" evidence="9">
    <location>
        <begin position="25"/>
        <end position="145"/>
    </location>
</feature>
<accession>A0A061EHW9</accession>
<dbReference type="InterPro" id="IPR045174">
    <property type="entry name" value="Dof"/>
</dbReference>
<organism evidence="11 12">
    <name type="scientific">Theobroma cacao</name>
    <name type="common">Cacao</name>
    <name type="synonym">Cocoa</name>
    <dbReference type="NCBI Taxonomy" id="3641"/>
    <lineage>
        <taxon>Eukaryota</taxon>
        <taxon>Viridiplantae</taxon>
        <taxon>Streptophyta</taxon>
        <taxon>Embryophyta</taxon>
        <taxon>Tracheophyta</taxon>
        <taxon>Spermatophyta</taxon>
        <taxon>Magnoliopsida</taxon>
        <taxon>eudicotyledons</taxon>
        <taxon>Gunneridae</taxon>
        <taxon>Pentapetalae</taxon>
        <taxon>rosids</taxon>
        <taxon>malvids</taxon>
        <taxon>Malvales</taxon>
        <taxon>Malvaceae</taxon>
        <taxon>Byttnerioideae</taxon>
        <taxon>Theobroma</taxon>
    </lineage>
</organism>
<dbReference type="STRING" id="3641.A0A061EHW9"/>
<dbReference type="GO" id="GO:0003700">
    <property type="term" value="F:DNA-binding transcription factor activity"/>
    <property type="evidence" value="ECO:0000318"/>
    <property type="project" value="GO_Central"/>
</dbReference>
<evidence type="ECO:0000256" key="3">
    <source>
        <dbReference type="ARBA" id="ARBA00022833"/>
    </source>
</evidence>
<dbReference type="PROSITE" id="PS01361">
    <property type="entry name" value="ZF_DOF_1"/>
    <property type="match status" value="1"/>
</dbReference>
<keyword evidence="5 8" id="KW-0238">DNA-binding</keyword>
<keyword evidence="3" id="KW-0862">Zinc</keyword>
<feature type="domain" description="Dof-type" evidence="10">
    <location>
        <begin position="145"/>
        <end position="199"/>
    </location>
</feature>
<dbReference type="GO" id="GO:0008270">
    <property type="term" value="F:zinc ion binding"/>
    <property type="evidence" value="ECO:0007669"/>
    <property type="project" value="UniProtKB-KW"/>
</dbReference>
<evidence type="ECO:0000313" key="12">
    <source>
        <dbReference type="Proteomes" id="UP000026915"/>
    </source>
</evidence>
<feature type="compositionally biased region" description="Polar residues" evidence="9">
    <location>
        <begin position="114"/>
        <end position="135"/>
    </location>
</feature>
<reference evidence="11 12" key="1">
    <citation type="journal article" date="2013" name="Genome Biol.">
        <title>The genome sequence of the most widely cultivated cacao type and its use to identify candidate genes regulating pod color.</title>
        <authorList>
            <person name="Motamayor J.C."/>
            <person name="Mockaitis K."/>
            <person name="Schmutz J."/>
            <person name="Haiminen N."/>
            <person name="Iii D.L."/>
            <person name="Cornejo O."/>
            <person name="Findley S.D."/>
            <person name="Zheng P."/>
            <person name="Utro F."/>
            <person name="Royaert S."/>
            <person name="Saski C."/>
            <person name="Jenkins J."/>
            <person name="Podicheti R."/>
            <person name="Zhao M."/>
            <person name="Scheffler B.E."/>
            <person name="Stack J.C."/>
            <person name="Feltus F.A."/>
            <person name="Mustiga G.M."/>
            <person name="Amores F."/>
            <person name="Phillips W."/>
            <person name="Marelli J.P."/>
            <person name="May G.D."/>
            <person name="Shapiro H."/>
            <person name="Ma J."/>
            <person name="Bustamante C.D."/>
            <person name="Schnell R.J."/>
            <person name="Main D."/>
            <person name="Gilbert D."/>
            <person name="Parida L."/>
            <person name="Kuhn D.N."/>
        </authorList>
    </citation>
    <scope>NUCLEOTIDE SEQUENCE [LARGE SCALE GENOMIC DNA]</scope>
    <source>
        <strain evidence="12">cv. Matina 1-6</strain>
    </source>
</reference>
<evidence type="ECO:0000256" key="8">
    <source>
        <dbReference type="PROSITE-ProRule" id="PRU00071"/>
    </source>
</evidence>
<feature type="region of interest" description="Disordered" evidence="9">
    <location>
        <begin position="370"/>
        <end position="421"/>
    </location>
</feature>
<comment type="subcellular location">
    <subcellularLocation>
        <location evidence="8">Nucleus</location>
    </subcellularLocation>
</comment>
<evidence type="ECO:0000256" key="1">
    <source>
        <dbReference type="ARBA" id="ARBA00022723"/>
    </source>
</evidence>
<keyword evidence="2 8" id="KW-0863">Zinc-finger</keyword>
<feature type="compositionally biased region" description="Basic and acidic residues" evidence="9">
    <location>
        <begin position="406"/>
        <end position="420"/>
    </location>
</feature>
<gene>
    <name evidence="11" type="ORF">TCM_011692</name>
</gene>
<dbReference type="InParanoid" id="A0A061EHW9"/>
<keyword evidence="1" id="KW-0479">Metal-binding</keyword>
<dbReference type="Pfam" id="PF02701">
    <property type="entry name" value="Zn_ribbon_Dof"/>
    <property type="match status" value="1"/>
</dbReference>
<feature type="compositionally biased region" description="Polar residues" evidence="9">
    <location>
        <begin position="48"/>
        <end position="64"/>
    </location>
</feature>
<evidence type="ECO:0000256" key="9">
    <source>
        <dbReference type="SAM" id="MobiDB-lite"/>
    </source>
</evidence>
<keyword evidence="6" id="KW-0804">Transcription</keyword>
<keyword evidence="12" id="KW-1185">Reference proteome</keyword>
<evidence type="ECO:0000256" key="5">
    <source>
        <dbReference type="ARBA" id="ARBA00023125"/>
    </source>
</evidence>
<feature type="compositionally biased region" description="Polar residues" evidence="9">
    <location>
        <begin position="378"/>
        <end position="390"/>
    </location>
</feature>
<dbReference type="AlphaFoldDB" id="A0A061EHW9"/>
<dbReference type="InterPro" id="IPR003851">
    <property type="entry name" value="Znf_Dof"/>
</dbReference>
<feature type="compositionally biased region" description="Basic and acidic residues" evidence="9">
    <location>
        <begin position="69"/>
        <end position="99"/>
    </location>
</feature>
<dbReference type="PROSITE" id="PS50884">
    <property type="entry name" value="ZF_DOF_2"/>
    <property type="match status" value="1"/>
</dbReference>
<dbReference type="PANTHER" id="PTHR31089">
    <property type="entry name" value="CYCLIC DOF FACTOR 2"/>
    <property type="match status" value="1"/>
</dbReference>
<dbReference type="PANTHER" id="PTHR31089:SF78">
    <property type="entry name" value="CYCLIC DOF FACTOR 5"/>
    <property type="match status" value="1"/>
</dbReference>
<evidence type="ECO:0000313" key="11">
    <source>
        <dbReference type="EMBL" id="EOY01899.1"/>
    </source>
</evidence>
<protein>
    <submittedName>
        <fullName evidence="11">F-box family protein, putative</fullName>
    </submittedName>
</protein>
<dbReference type="GO" id="GO:0005634">
    <property type="term" value="C:nucleus"/>
    <property type="evidence" value="ECO:0007669"/>
    <property type="project" value="UniProtKB-SubCell"/>
</dbReference>
<sequence>MSKLNDSSAIKLFGKTIPLSTLNQDEALADQEIPFRGATREDRGDGNLVSSSSPLGGVNSNDGVQAQVIREDQESTEKELPKDKQKDSTSDQIRDDLKDPTALSGNDRSPLAERNTSSLKSSKNEGTSETTSSQEKTLKKPDKILPCPRCNSKETKFCYYNNYNVNQPRHFCKNCQRYWTAGGTMRNVPVGAGRRKTKSSSALHYHQIMISEAIRAAKASAANGMYRNPSCENNNGHVLTFGSDSSVPVASVFNLSGKTQINVQNGFRKTEQRYLVEDNHSGESLITASYSLEKEGNASLNQAEVKNRHWFTSTAPCFSRPSWPYSWDSIPAMLPPPPALCPPSFPVSVHRAPLTYSGCSVPSPWDVPVASPSPSSVNQCAPSSSPTSPTLGKHSRDENFLSPANLEKEKPSGEGDKSEGRALISKTLKIDDPGETAKSSMLATIVIKGKKTNSINPGGLFDGFQSKSRDEKNYRLETFSVLRANPAALSRSLKFHENT</sequence>
<evidence type="ECO:0000256" key="2">
    <source>
        <dbReference type="ARBA" id="ARBA00022771"/>
    </source>
</evidence>
<dbReference type="GO" id="GO:0000976">
    <property type="term" value="F:transcription cis-regulatory region binding"/>
    <property type="evidence" value="ECO:0007669"/>
    <property type="project" value="EnsemblPlants"/>
</dbReference>